<evidence type="ECO:0000256" key="4">
    <source>
        <dbReference type="ARBA" id="ARBA00005254"/>
    </source>
</evidence>
<evidence type="ECO:0000256" key="2">
    <source>
        <dbReference type="ARBA" id="ARBA00004685"/>
    </source>
</evidence>
<keyword evidence="5" id="KW-0843">Virulence</keyword>
<evidence type="ECO:0000256" key="1">
    <source>
        <dbReference type="ARBA" id="ARBA00004275"/>
    </source>
</evidence>
<dbReference type="PANTHER" id="PTHR43684">
    <property type="match status" value="1"/>
</dbReference>
<comment type="similarity">
    <text evidence="4">Belongs to the enoyl-CoA hydratase/isomerase family.</text>
</comment>
<evidence type="ECO:0000256" key="5">
    <source>
        <dbReference type="ARBA" id="ARBA00023026"/>
    </source>
</evidence>
<dbReference type="GO" id="GO:0005777">
    <property type="term" value="C:peroxisome"/>
    <property type="evidence" value="ECO:0007669"/>
    <property type="project" value="UniProtKB-SubCell"/>
</dbReference>
<name>A0A7U2EQG9_PHANO</name>
<dbReference type="FunFam" id="3.90.226.10:FF:000048">
    <property type="entry name" value="3,2-trans-enoyl-CoA isomerase"/>
    <property type="match status" value="1"/>
</dbReference>
<dbReference type="EMBL" id="CP069023">
    <property type="protein sequence ID" value="QRC91164.1"/>
    <property type="molecule type" value="Genomic_DNA"/>
</dbReference>
<comment type="subcellular location">
    <subcellularLocation>
        <location evidence="1">Peroxisome</location>
    </subcellularLocation>
</comment>
<evidence type="ECO:0000256" key="7">
    <source>
        <dbReference type="ARBA" id="ARBA00023235"/>
    </source>
</evidence>
<dbReference type="InterPro" id="IPR029045">
    <property type="entry name" value="ClpP/crotonase-like_dom_sf"/>
</dbReference>
<keyword evidence="7" id="KW-0413">Isomerase</keyword>
<organism evidence="8 9">
    <name type="scientific">Phaeosphaeria nodorum (strain SN15 / ATCC MYA-4574 / FGSC 10173)</name>
    <name type="common">Glume blotch fungus</name>
    <name type="synonym">Parastagonospora nodorum</name>
    <dbReference type="NCBI Taxonomy" id="321614"/>
    <lineage>
        <taxon>Eukaryota</taxon>
        <taxon>Fungi</taxon>
        <taxon>Dikarya</taxon>
        <taxon>Ascomycota</taxon>
        <taxon>Pezizomycotina</taxon>
        <taxon>Dothideomycetes</taxon>
        <taxon>Pleosporomycetidae</taxon>
        <taxon>Pleosporales</taxon>
        <taxon>Pleosporineae</taxon>
        <taxon>Phaeosphaeriaceae</taxon>
        <taxon>Parastagonospora</taxon>
    </lineage>
</organism>
<evidence type="ECO:0000313" key="9">
    <source>
        <dbReference type="Proteomes" id="UP000663193"/>
    </source>
</evidence>
<dbReference type="VEuPathDB" id="FungiDB:JI435_006660"/>
<dbReference type="InterPro" id="IPR001753">
    <property type="entry name" value="Enoyl-CoA_hydra/iso"/>
</dbReference>
<evidence type="ECO:0000313" key="8">
    <source>
        <dbReference type="EMBL" id="QRC91164.1"/>
    </source>
</evidence>
<dbReference type="Proteomes" id="UP000663193">
    <property type="component" value="Chromosome 1"/>
</dbReference>
<protein>
    <submittedName>
        <fullName evidence="8">Uncharacterized protein</fullName>
    </submittedName>
</protein>
<dbReference type="GO" id="GO:0016853">
    <property type="term" value="F:isomerase activity"/>
    <property type="evidence" value="ECO:0007669"/>
    <property type="project" value="UniProtKB-KW"/>
</dbReference>
<dbReference type="SUPFAM" id="SSF52096">
    <property type="entry name" value="ClpP/crotonase"/>
    <property type="match status" value="1"/>
</dbReference>
<dbReference type="InterPro" id="IPR051053">
    <property type="entry name" value="ECH/Chromodomain_protein"/>
</dbReference>
<keyword evidence="6" id="KW-0576">Peroxisome</keyword>
<dbReference type="OrthoDB" id="448450at2759"/>
<dbReference type="PANTHER" id="PTHR43684:SF3">
    <property type="entry name" value="PEROXISOMAL D3,D2-ENOYL-COA ISOMERASE"/>
    <property type="match status" value="1"/>
</dbReference>
<proteinExistence type="inferred from homology"/>
<sequence>MSSQSYPDIDFTIKGKIGIIKVLLPSFTLCLACFSEKNPPLTHQPQFNRPKSLNSFGGSLIPSTIAALRVLNSHPETIFTVLTGEGRFFSAGADVKGIAGGNDGDANASDAEKKLGFLGRFSYAQELLRSMIDHTKVLILALNGPAVGGGAAWFPGIADIVLASNTAWLQCPFSAPGLVPENGSALSFAQSIGIHRTNDFLMFGRKLSAQELVDAGMYNYVWDATGDAFQQKVVSFLEEQLADKDGKSMIEMKRLQNAPIRDQRMIAVVNAVDALVERFVEGAPKERFEIKKKELEEKSKARAKI</sequence>
<evidence type="ECO:0000256" key="6">
    <source>
        <dbReference type="ARBA" id="ARBA00023140"/>
    </source>
</evidence>
<dbReference type="AlphaFoldDB" id="A0A7U2EQG9"/>
<comment type="pathway">
    <text evidence="2">Mycotoxin biosynthesis.</text>
</comment>
<dbReference type="CDD" id="cd06558">
    <property type="entry name" value="crotonase-like"/>
    <property type="match status" value="1"/>
</dbReference>
<comment type="pathway">
    <text evidence="3">Lipid metabolism; fatty acid beta-oxidation.</text>
</comment>
<accession>A0A7U2EQG9</accession>
<reference evidence="9" key="1">
    <citation type="journal article" date="2021" name="BMC Genomics">
        <title>Chromosome-level genome assembly and manually-curated proteome of model necrotroph Parastagonospora nodorum Sn15 reveals a genome-wide trove of candidate effector homologs, and redundancy of virulence-related functions within an accessory chromosome.</title>
        <authorList>
            <person name="Bertazzoni S."/>
            <person name="Jones D.A.B."/>
            <person name="Phan H.T."/>
            <person name="Tan K.-C."/>
            <person name="Hane J.K."/>
        </authorList>
    </citation>
    <scope>NUCLEOTIDE SEQUENCE [LARGE SCALE GENOMIC DNA]</scope>
    <source>
        <strain evidence="9">SN15 / ATCC MYA-4574 / FGSC 10173)</strain>
    </source>
</reference>
<dbReference type="Pfam" id="PF00378">
    <property type="entry name" value="ECH_1"/>
    <property type="match status" value="1"/>
</dbReference>
<gene>
    <name evidence="8" type="ORF">JI435_006660</name>
</gene>
<dbReference type="Gene3D" id="3.90.226.10">
    <property type="entry name" value="2-enoyl-CoA Hydratase, Chain A, domain 1"/>
    <property type="match status" value="1"/>
</dbReference>
<keyword evidence="9" id="KW-1185">Reference proteome</keyword>
<evidence type="ECO:0000256" key="3">
    <source>
        <dbReference type="ARBA" id="ARBA00005005"/>
    </source>
</evidence>